<evidence type="ECO:0000259" key="1">
    <source>
        <dbReference type="Pfam" id="PF03372"/>
    </source>
</evidence>
<dbReference type="GO" id="GO:0004519">
    <property type="term" value="F:endonuclease activity"/>
    <property type="evidence" value="ECO:0007669"/>
    <property type="project" value="UniProtKB-KW"/>
</dbReference>
<dbReference type="SUPFAM" id="SSF56219">
    <property type="entry name" value="DNase I-like"/>
    <property type="match status" value="1"/>
</dbReference>
<keyword evidence="3" id="KW-1185">Reference proteome</keyword>
<dbReference type="InterPro" id="IPR036691">
    <property type="entry name" value="Endo/exonu/phosph_ase_sf"/>
</dbReference>
<organism evidence="2 3">
    <name type="scientific">Sphingobacterium alimentarium</name>
    <dbReference type="NCBI Taxonomy" id="797292"/>
    <lineage>
        <taxon>Bacteria</taxon>
        <taxon>Pseudomonadati</taxon>
        <taxon>Bacteroidota</taxon>
        <taxon>Sphingobacteriia</taxon>
        <taxon>Sphingobacteriales</taxon>
        <taxon>Sphingobacteriaceae</taxon>
        <taxon>Sphingobacterium</taxon>
    </lineage>
</organism>
<feature type="domain" description="Endonuclease/exonuclease/phosphatase" evidence="1">
    <location>
        <begin position="30"/>
        <end position="336"/>
    </location>
</feature>
<protein>
    <submittedName>
        <fullName evidence="2">mRNA deadenylase 3'-5' endonuclease subunit Ccr4</fullName>
    </submittedName>
</protein>
<reference evidence="2 3" key="1">
    <citation type="submission" date="2019-03" db="EMBL/GenBank/DDBJ databases">
        <title>Genomic Encyclopedia of Type Strains, Phase IV (KMG-IV): sequencing the most valuable type-strain genomes for metagenomic binning, comparative biology and taxonomic classification.</title>
        <authorList>
            <person name="Goeker M."/>
        </authorList>
    </citation>
    <scope>NUCLEOTIDE SEQUENCE [LARGE SCALE GENOMIC DNA]</scope>
    <source>
        <strain evidence="2 3">DSM 22362</strain>
    </source>
</reference>
<dbReference type="PANTHER" id="PTHR41349:SF1">
    <property type="entry name" value="PROTEIN CBG08683"/>
    <property type="match status" value="1"/>
</dbReference>
<dbReference type="Pfam" id="PF03372">
    <property type="entry name" value="Exo_endo_phos"/>
    <property type="match status" value="1"/>
</dbReference>
<name>A0A4R3VYD4_9SPHI</name>
<dbReference type="EMBL" id="SMBZ01000014">
    <property type="protein sequence ID" value="TCV15197.1"/>
    <property type="molecule type" value="Genomic_DNA"/>
</dbReference>
<sequence length="346" mass="39981">MLSRLLLVVFTLCLTLNISAQKKLFTVFQLNIWHEGTVVPKGYDAIINEIIDKNADVVMLCEVNNQHGVDFVSRLLHDLKAKGQHYYGRSSEQSVDVATLSKYPILAQHTLYEKENRQGQVLKTKIEIFNHPLVFYSVHLDYTNYACYLPRGYDGVTWNKMEQPITDVQQILIANRKSKRDEAIRDIIVDAQQEANRHSIIIAGDFNEPSHLDWIEGNKYLYDRRGAVVPWDCSVMLYGAGYRDAFRFQYPNPMTHPGFTYPSFNKDAPIEKLTWAPEADERERIDYIYFKSLGNTLTLKDIKVVGPEISVRYAQKHENDGKDQFMRPKDVWPSDHKGLLATFTIN</sequence>
<dbReference type="AlphaFoldDB" id="A0A4R3VYD4"/>
<evidence type="ECO:0000313" key="3">
    <source>
        <dbReference type="Proteomes" id="UP000295197"/>
    </source>
</evidence>
<dbReference type="InterPro" id="IPR005135">
    <property type="entry name" value="Endo/exonuclease/phosphatase"/>
</dbReference>
<dbReference type="Gene3D" id="3.60.10.10">
    <property type="entry name" value="Endonuclease/exonuclease/phosphatase"/>
    <property type="match status" value="1"/>
</dbReference>
<dbReference type="Proteomes" id="UP000295197">
    <property type="component" value="Unassembled WGS sequence"/>
</dbReference>
<keyword evidence="2" id="KW-0540">Nuclease</keyword>
<dbReference type="OrthoDB" id="9794261at2"/>
<accession>A0A4R3VYD4</accession>
<proteinExistence type="predicted"/>
<evidence type="ECO:0000313" key="2">
    <source>
        <dbReference type="EMBL" id="TCV15197.1"/>
    </source>
</evidence>
<keyword evidence="2" id="KW-0255">Endonuclease</keyword>
<dbReference type="PANTHER" id="PTHR41349">
    <property type="match status" value="1"/>
</dbReference>
<comment type="caution">
    <text evidence="2">The sequence shown here is derived from an EMBL/GenBank/DDBJ whole genome shotgun (WGS) entry which is preliminary data.</text>
</comment>
<keyword evidence="2" id="KW-0378">Hydrolase</keyword>
<gene>
    <name evidence="2" type="ORF">EDC17_101433</name>
</gene>